<proteinExistence type="predicted"/>
<gene>
    <name evidence="1" type="ORF">PPL_12643</name>
</gene>
<evidence type="ECO:0000313" key="1">
    <source>
        <dbReference type="EMBL" id="EFA77427.1"/>
    </source>
</evidence>
<comment type="caution">
    <text evidence="1">The sequence shown here is derived from an EMBL/GenBank/DDBJ whole genome shotgun (WGS) entry which is preliminary data.</text>
</comment>
<name>D3BN65_HETP5</name>
<dbReference type="InParanoid" id="D3BN65"/>
<evidence type="ECO:0000313" key="2">
    <source>
        <dbReference type="Proteomes" id="UP000001396"/>
    </source>
</evidence>
<protein>
    <submittedName>
        <fullName evidence="1">Uncharacterized protein</fullName>
    </submittedName>
</protein>
<dbReference type="Proteomes" id="UP000001396">
    <property type="component" value="Unassembled WGS sequence"/>
</dbReference>
<dbReference type="EMBL" id="ADBJ01000043">
    <property type="protein sequence ID" value="EFA77427.1"/>
    <property type="molecule type" value="Genomic_DNA"/>
</dbReference>
<dbReference type="RefSeq" id="XP_020429556.1">
    <property type="nucleotide sequence ID" value="XM_020583369.1"/>
</dbReference>
<accession>D3BN65</accession>
<sequence length="84" mass="9152">MTHSTQTNSLPPYVGKTPVVFCQRPEGCVKKPAKGSKYCSKSKCLQLENKISLENSKGVLPAPLHDELDISSLNLGSNYEVDSD</sequence>
<dbReference type="GeneID" id="31368110"/>
<keyword evidence="2" id="KW-1185">Reference proteome</keyword>
<dbReference type="AlphaFoldDB" id="D3BN65"/>
<organism evidence="1 2">
    <name type="scientific">Heterostelium pallidum (strain ATCC 26659 / Pp 5 / PN500)</name>
    <name type="common">Cellular slime mold</name>
    <name type="synonym">Polysphondylium pallidum</name>
    <dbReference type="NCBI Taxonomy" id="670386"/>
    <lineage>
        <taxon>Eukaryota</taxon>
        <taxon>Amoebozoa</taxon>
        <taxon>Evosea</taxon>
        <taxon>Eumycetozoa</taxon>
        <taxon>Dictyostelia</taxon>
        <taxon>Acytosteliales</taxon>
        <taxon>Acytosteliaceae</taxon>
        <taxon>Heterostelium</taxon>
    </lineage>
</organism>
<reference evidence="1 2" key="1">
    <citation type="journal article" date="2011" name="Genome Res.">
        <title>Phylogeny-wide analysis of social amoeba genomes highlights ancient origins for complex intercellular communication.</title>
        <authorList>
            <person name="Heidel A.J."/>
            <person name="Lawal H.M."/>
            <person name="Felder M."/>
            <person name="Schilde C."/>
            <person name="Helps N.R."/>
            <person name="Tunggal B."/>
            <person name="Rivero F."/>
            <person name="John U."/>
            <person name="Schleicher M."/>
            <person name="Eichinger L."/>
            <person name="Platzer M."/>
            <person name="Noegel A.A."/>
            <person name="Schaap P."/>
            <person name="Gloeckner G."/>
        </authorList>
    </citation>
    <scope>NUCLEOTIDE SEQUENCE [LARGE SCALE GENOMIC DNA]</scope>
    <source>
        <strain evidence="2">ATCC 26659 / Pp 5 / PN500</strain>
    </source>
</reference>